<dbReference type="InterPro" id="IPR016181">
    <property type="entry name" value="Acyl_CoA_acyltransferase"/>
</dbReference>
<dbReference type="InterPro" id="IPR000182">
    <property type="entry name" value="GNAT_dom"/>
</dbReference>
<gene>
    <name evidence="3" type="ORF">SAMN04488559_103137</name>
</gene>
<dbReference type="STRING" id="142588.SAMN04488559_103137"/>
<feature type="domain" description="N-acetyltransferase" evidence="1">
    <location>
        <begin position="1"/>
        <end position="103"/>
    </location>
</feature>
<evidence type="ECO:0000313" key="4">
    <source>
        <dbReference type="Proteomes" id="UP000198948"/>
    </source>
</evidence>
<protein>
    <submittedName>
        <fullName evidence="3">Uncharacterized protein</fullName>
    </submittedName>
</protein>
<keyword evidence="4" id="KW-1185">Reference proteome</keyword>
<dbReference type="CDD" id="cd04301">
    <property type="entry name" value="NAT_SF"/>
    <property type="match status" value="1"/>
</dbReference>
<evidence type="ECO:0000259" key="1">
    <source>
        <dbReference type="PROSITE" id="PS51186"/>
    </source>
</evidence>
<dbReference type="RefSeq" id="WP_092650621.1">
    <property type="nucleotide sequence ID" value="NZ_FOHA01000003.1"/>
</dbReference>
<dbReference type="Proteomes" id="UP000198948">
    <property type="component" value="Unassembled WGS sequence"/>
</dbReference>
<dbReference type="Pfam" id="PF14542">
    <property type="entry name" value="Acetyltransf_CG"/>
    <property type="match status" value="1"/>
</dbReference>
<name>A0A1H9RBE4_9LACT</name>
<dbReference type="OrthoDB" id="9793389at2"/>
<dbReference type="Gene3D" id="3.40.630.30">
    <property type="match status" value="1"/>
</dbReference>
<dbReference type="PROSITE" id="PS51186">
    <property type="entry name" value="GNAT"/>
    <property type="match status" value="1"/>
</dbReference>
<reference evidence="3 4" key="1">
    <citation type="submission" date="2016-10" db="EMBL/GenBank/DDBJ databases">
        <authorList>
            <person name="de Groot N.N."/>
        </authorList>
    </citation>
    <scope>NUCLEOTIDE SEQUENCE [LARGE SCALE GENOMIC DNA]</scope>
    <source>
        <strain evidence="3 4">DSM 13760</strain>
    </source>
</reference>
<evidence type="ECO:0000313" key="3">
    <source>
        <dbReference type="EMBL" id="SER69243.1"/>
    </source>
</evidence>
<dbReference type="PROSITE" id="PS51729">
    <property type="entry name" value="GNAT_YJDJ"/>
    <property type="match status" value="1"/>
</dbReference>
<dbReference type="GO" id="GO:0016747">
    <property type="term" value="F:acyltransferase activity, transferring groups other than amino-acyl groups"/>
    <property type="evidence" value="ECO:0007669"/>
    <property type="project" value="InterPro"/>
</dbReference>
<proteinExistence type="predicted"/>
<dbReference type="AlphaFoldDB" id="A0A1H9RBE4"/>
<feature type="domain" description="N-acetyltransferase" evidence="2">
    <location>
        <begin position="3"/>
        <end position="90"/>
    </location>
</feature>
<dbReference type="SUPFAM" id="SSF55729">
    <property type="entry name" value="Acyl-CoA N-acyltransferases (Nat)"/>
    <property type="match status" value="1"/>
</dbReference>
<organism evidence="3 4">
    <name type="scientific">Isobaculum melis</name>
    <dbReference type="NCBI Taxonomy" id="142588"/>
    <lineage>
        <taxon>Bacteria</taxon>
        <taxon>Bacillati</taxon>
        <taxon>Bacillota</taxon>
        <taxon>Bacilli</taxon>
        <taxon>Lactobacillales</taxon>
        <taxon>Carnobacteriaceae</taxon>
        <taxon>Isobaculum</taxon>
    </lineage>
</organism>
<sequence>MQVFEKENSLSAINAEGKEIAELTFTYLDESIIIVEHLYVGIHYRGQGIAKTLVNKIVEKAKQESKKIMPYCTFTRAEFRKSSAYQKVEFEQQISEAEIPQKV</sequence>
<dbReference type="InterPro" id="IPR031165">
    <property type="entry name" value="GNAT_YJDJ"/>
</dbReference>
<dbReference type="EMBL" id="FOHA01000003">
    <property type="protein sequence ID" value="SER69243.1"/>
    <property type="molecule type" value="Genomic_DNA"/>
</dbReference>
<accession>A0A1H9RBE4</accession>
<evidence type="ECO:0000259" key="2">
    <source>
        <dbReference type="PROSITE" id="PS51729"/>
    </source>
</evidence>